<dbReference type="InterPro" id="IPR043128">
    <property type="entry name" value="Rev_trsase/Diguanyl_cyclase"/>
</dbReference>
<dbReference type="InterPro" id="IPR052155">
    <property type="entry name" value="Biofilm_reg_signaling"/>
</dbReference>
<dbReference type="InterPro" id="IPR000014">
    <property type="entry name" value="PAS"/>
</dbReference>
<protein>
    <submittedName>
        <fullName evidence="4">EAL domain-containing protein</fullName>
    </submittedName>
</protein>
<dbReference type="InterPro" id="IPR001633">
    <property type="entry name" value="EAL_dom"/>
</dbReference>
<dbReference type="SMART" id="SM00086">
    <property type="entry name" value="PAC"/>
    <property type="match status" value="1"/>
</dbReference>
<feature type="domain" description="GGDEF" evidence="3">
    <location>
        <begin position="313"/>
        <end position="445"/>
    </location>
</feature>
<reference evidence="4" key="1">
    <citation type="journal article" date="2021" name="PeerJ">
        <title>Extensive microbial diversity within the chicken gut microbiome revealed by metagenomics and culture.</title>
        <authorList>
            <person name="Gilroy R."/>
            <person name="Ravi A."/>
            <person name="Getino M."/>
            <person name="Pursley I."/>
            <person name="Horton D.L."/>
            <person name="Alikhan N.F."/>
            <person name="Baker D."/>
            <person name="Gharbi K."/>
            <person name="Hall N."/>
            <person name="Watson M."/>
            <person name="Adriaenssens E.M."/>
            <person name="Foster-Nyarko E."/>
            <person name="Jarju S."/>
            <person name="Secka A."/>
            <person name="Antonio M."/>
            <person name="Oren A."/>
            <person name="Chaudhuri R.R."/>
            <person name="La Ragione R."/>
            <person name="Hildebrand F."/>
            <person name="Pallen M.J."/>
        </authorList>
    </citation>
    <scope>NUCLEOTIDE SEQUENCE</scope>
    <source>
        <strain evidence="4">ChiHjej12B11-1927</strain>
    </source>
</reference>
<dbReference type="PROSITE" id="PS50883">
    <property type="entry name" value="EAL"/>
    <property type="match status" value="1"/>
</dbReference>
<feature type="domain" description="EAL" evidence="2">
    <location>
        <begin position="454"/>
        <end position="710"/>
    </location>
</feature>
<comment type="caution">
    <text evidence="4">The sequence shown here is derived from an EMBL/GenBank/DDBJ whole genome shotgun (WGS) entry which is preliminary data.</text>
</comment>
<dbReference type="SUPFAM" id="SSF141868">
    <property type="entry name" value="EAL domain-like"/>
    <property type="match status" value="1"/>
</dbReference>
<accession>A0A9D2AMM9</accession>
<dbReference type="Gene3D" id="3.30.70.270">
    <property type="match status" value="1"/>
</dbReference>
<dbReference type="CDD" id="cd00130">
    <property type="entry name" value="PAS"/>
    <property type="match status" value="1"/>
</dbReference>
<evidence type="ECO:0000313" key="5">
    <source>
        <dbReference type="Proteomes" id="UP000824230"/>
    </source>
</evidence>
<evidence type="ECO:0000259" key="1">
    <source>
        <dbReference type="PROSITE" id="PS50113"/>
    </source>
</evidence>
<dbReference type="Gene3D" id="3.20.20.450">
    <property type="entry name" value="EAL domain"/>
    <property type="match status" value="1"/>
</dbReference>
<dbReference type="Pfam" id="PF00990">
    <property type="entry name" value="GGDEF"/>
    <property type="match status" value="1"/>
</dbReference>
<dbReference type="Gene3D" id="3.30.450.20">
    <property type="entry name" value="PAS domain"/>
    <property type="match status" value="1"/>
</dbReference>
<dbReference type="AlphaFoldDB" id="A0A9D2AMM9"/>
<reference evidence="4" key="2">
    <citation type="submission" date="2021-04" db="EMBL/GenBank/DDBJ databases">
        <authorList>
            <person name="Gilroy R."/>
        </authorList>
    </citation>
    <scope>NUCLEOTIDE SEQUENCE</scope>
    <source>
        <strain evidence="4">ChiHjej12B11-1927</strain>
    </source>
</reference>
<dbReference type="InterPro" id="IPR035965">
    <property type="entry name" value="PAS-like_dom_sf"/>
</dbReference>
<dbReference type="PANTHER" id="PTHR44757">
    <property type="entry name" value="DIGUANYLATE CYCLASE DGCP"/>
    <property type="match status" value="1"/>
</dbReference>
<dbReference type="InterPro" id="IPR029787">
    <property type="entry name" value="Nucleotide_cyclase"/>
</dbReference>
<dbReference type="PROSITE" id="PS50113">
    <property type="entry name" value="PAC"/>
    <property type="match status" value="1"/>
</dbReference>
<feature type="domain" description="PAC" evidence="1">
    <location>
        <begin position="232"/>
        <end position="284"/>
    </location>
</feature>
<dbReference type="SUPFAM" id="SSF55785">
    <property type="entry name" value="PYP-like sensor domain (PAS domain)"/>
    <property type="match status" value="1"/>
</dbReference>
<name>A0A9D2AMM9_9FIRM</name>
<dbReference type="EMBL" id="DXFG01000154">
    <property type="protein sequence ID" value="HIX37746.1"/>
    <property type="molecule type" value="Genomic_DNA"/>
</dbReference>
<dbReference type="InterPro" id="IPR001610">
    <property type="entry name" value="PAC"/>
</dbReference>
<dbReference type="InterPro" id="IPR035919">
    <property type="entry name" value="EAL_sf"/>
</dbReference>
<dbReference type="NCBIfam" id="TIGR00229">
    <property type="entry name" value="sensory_box"/>
    <property type="match status" value="1"/>
</dbReference>
<dbReference type="SUPFAM" id="SSF55073">
    <property type="entry name" value="Nucleotide cyclase"/>
    <property type="match status" value="1"/>
</dbReference>
<dbReference type="CDD" id="cd01948">
    <property type="entry name" value="EAL"/>
    <property type="match status" value="1"/>
</dbReference>
<dbReference type="CDD" id="cd01949">
    <property type="entry name" value="GGDEF"/>
    <property type="match status" value="1"/>
</dbReference>
<dbReference type="InterPro" id="IPR000700">
    <property type="entry name" value="PAS-assoc_C"/>
</dbReference>
<dbReference type="PANTHER" id="PTHR44757:SF2">
    <property type="entry name" value="BIOFILM ARCHITECTURE MAINTENANCE PROTEIN MBAA"/>
    <property type="match status" value="1"/>
</dbReference>
<sequence>MSNFVGEGYMQNEYFYIKDLNEKLQIKNIPDELFSETFLLNYEKNQVFLSEGMADVFRNPDQPKKGRISLDQLLNYFTSASRSVFLHDLSLLKEKKKTKTDSHLDIIRDGCIANILIVMMPLEASGYILGIGHLNFDLTHEHNLQLEETIRQLRQAESVNQLILEGSTDYIYQLDLVNNVCTFSPKAVDVLPLENNTFSNAMDRLLGFILPEDRSVFLDSFAPFLSGKSKYHKAEYRVKTKFDTVIWIRCQGKGMHDENGNPLMIAGSLVDITEQKAYEEKLKNILYYDILTGLKNRNCFEKDMRKYLKDPSATGSILCIDIHNFKIFNEIFGRDFANKILVEFTRIINLYISDNLGVYRLEGDEFLVHIRENTREQILEKLVPFQMYLSRERTLEGHVLFIRANIGVAIYPQNGTTSEELLQNANMALLMRAKSSRHQTVFFRSENMDSLNKKFVLDRVLRQNVTDGMKNFRLVFQPVMEIQNGKTICHGAEALLRYSTPDLDNISQEELIEALEYSDLILTTGRWIVKQAVKECGNWHKMGFPLYMNINISAQQVSDKDLISYIRKCCQEFELAPQWLVFELTETSLINNFEIADQFCRELRDMGAGVALDDFGTGYSSFTYLKRLTISQIKIDREYIQHISKDTYNQIFLKCLCDLGSSLGINLCAEGVETEETYQKMLEMGITLMQGFYFDRPLESEEFQKHISST</sequence>
<proteinExistence type="predicted"/>
<dbReference type="SMART" id="SM00052">
    <property type="entry name" value="EAL"/>
    <property type="match status" value="1"/>
</dbReference>
<dbReference type="InterPro" id="IPR013655">
    <property type="entry name" value="PAS_fold_3"/>
</dbReference>
<gene>
    <name evidence="4" type="ORF">H9738_07755</name>
</gene>
<dbReference type="Proteomes" id="UP000824230">
    <property type="component" value="Unassembled WGS sequence"/>
</dbReference>
<dbReference type="PROSITE" id="PS50887">
    <property type="entry name" value="GGDEF"/>
    <property type="match status" value="1"/>
</dbReference>
<dbReference type="InterPro" id="IPR000160">
    <property type="entry name" value="GGDEF_dom"/>
</dbReference>
<evidence type="ECO:0000313" key="4">
    <source>
        <dbReference type="EMBL" id="HIX37746.1"/>
    </source>
</evidence>
<dbReference type="NCBIfam" id="TIGR00254">
    <property type="entry name" value="GGDEF"/>
    <property type="match status" value="1"/>
</dbReference>
<evidence type="ECO:0000259" key="3">
    <source>
        <dbReference type="PROSITE" id="PS50887"/>
    </source>
</evidence>
<dbReference type="SMART" id="SM00267">
    <property type="entry name" value="GGDEF"/>
    <property type="match status" value="1"/>
</dbReference>
<dbReference type="Pfam" id="PF08447">
    <property type="entry name" value="PAS_3"/>
    <property type="match status" value="1"/>
</dbReference>
<evidence type="ECO:0000259" key="2">
    <source>
        <dbReference type="PROSITE" id="PS50883"/>
    </source>
</evidence>
<organism evidence="4 5">
    <name type="scientific">Candidatus Blautia pullistercoris</name>
    <dbReference type="NCBI Taxonomy" id="2838499"/>
    <lineage>
        <taxon>Bacteria</taxon>
        <taxon>Bacillati</taxon>
        <taxon>Bacillota</taxon>
        <taxon>Clostridia</taxon>
        <taxon>Lachnospirales</taxon>
        <taxon>Lachnospiraceae</taxon>
        <taxon>Blautia</taxon>
    </lineage>
</organism>
<dbReference type="Pfam" id="PF00563">
    <property type="entry name" value="EAL"/>
    <property type="match status" value="1"/>
</dbReference>